<dbReference type="OrthoDB" id="9808443at2"/>
<sequence>MAKNTAASVRQKLLNKAREEKRPFQELLQYYAMERFLYRLSQSPHSGCFTLKGALMLWAMQGPTSRPTRDIDMLGQTSNEPEAILDQVQDIIAAEVMDDGLHFEPDTLKAETITEDAGYQGLRVTFTGFLDNARISMQLDIGFGDPVFPFPSWLEFPTLLDFPAARIKCYTPESSIAEKFQAMVNLGELNSRMKDFYDIWLLSRQHEFRLENLKGAVDGTFQKRGTEIPETNPFSAAFMDSNQPQWQAFRKRLGQGHVPEAFSEVVEAMVEFLSPVMARSAEDAPREIWHPPGPWSRQADG</sequence>
<dbReference type="STRING" id="1658765.Msub_20226"/>
<dbReference type="AlphaFoldDB" id="A0A0J7LVU8"/>
<evidence type="ECO:0000313" key="2">
    <source>
        <dbReference type="Proteomes" id="UP000036102"/>
    </source>
</evidence>
<comment type="caution">
    <text evidence="1">The sequence shown here is derived from an EMBL/GenBank/DDBJ whole genome shotgun (WGS) entry which is preliminary data.</text>
</comment>
<dbReference type="RefSeq" id="WP_048497332.1">
    <property type="nucleotide sequence ID" value="NZ_JADQCF010000019.1"/>
</dbReference>
<organism evidence="1 2">
    <name type="scientific">Marinobacter subterrani</name>
    <dbReference type="NCBI Taxonomy" id="1658765"/>
    <lineage>
        <taxon>Bacteria</taxon>
        <taxon>Pseudomonadati</taxon>
        <taxon>Pseudomonadota</taxon>
        <taxon>Gammaproteobacteria</taxon>
        <taxon>Pseudomonadales</taxon>
        <taxon>Marinobacteraceae</taxon>
        <taxon>Marinobacter</taxon>
    </lineage>
</organism>
<reference evidence="1 2" key="1">
    <citation type="submission" date="2015-06" db="EMBL/GenBank/DDBJ databases">
        <title>Marinobacter subterrani, a genetically tractable neutrophilic iron-oxidizing strain isolated from the Soudan Iron Mine.</title>
        <authorList>
            <person name="Bonis B.M."/>
            <person name="Gralnick J.A."/>
        </authorList>
    </citation>
    <scope>NUCLEOTIDE SEQUENCE [LARGE SCALE GENOMIC DNA]</scope>
    <source>
        <strain evidence="1 2">JG233</strain>
    </source>
</reference>
<name>A0A0J7LVU8_9GAMM</name>
<accession>A0A0J7LVU8</accession>
<keyword evidence="2" id="KW-1185">Reference proteome</keyword>
<dbReference type="Proteomes" id="UP000036102">
    <property type="component" value="Unassembled WGS sequence"/>
</dbReference>
<dbReference type="Pfam" id="PF08843">
    <property type="entry name" value="AbiEii"/>
    <property type="match status" value="1"/>
</dbReference>
<evidence type="ECO:0000313" key="1">
    <source>
        <dbReference type="EMBL" id="KMQ73030.1"/>
    </source>
</evidence>
<dbReference type="EMBL" id="LFBU01000002">
    <property type="protein sequence ID" value="KMQ73030.1"/>
    <property type="molecule type" value="Genomic_DNA"/>
</dbReference>
<evidence type="ECO:0008006" key="3">
    <source>
        <dbReference type="Google" id="ProtNLM"/>
    </source>
</evidence>
<gene>
    <name evidence="1" type="ORF">Msub_20226</name>
</gene>
<dbReference type="InterPro" id="IPR014942">
    <property type="entry name" value="AbiEii"/>
</dbReference>
<protein>
    <recommendedName>
        <fullName evidence="3">Nucleotidyl transferase AbiEii/AbiGii toxin family protein</fullName>
    </recommendedName>
</protein>
<dbReference type="PATRIC" id="fig|1658765.3.peg.3491"/>
<proteinExistence type="predicted"/>